<dbReference type="Gene3D" id="1.25.40.10">
    <property type="entry name" value="Tetratricopeptide repeat domain"/>
    <property type="match status" value="1"/>
</dbReference>
<dbReference type="Proteomes" id="UP000199651">
    <property type="component" value="Unassembled WGS sequence"/>
</dbReference>
<feature type="domain" description="HTH luxR-type" evidence="3">
    <location>
        <begin position="852"/>
        <end position="915"/>
    </location>
</feature>
<dbReference type="EMBL" id="FNJB01000001">
    <property type="protein sequence ID" value="SDO01403.1"/>
    <property type="molecule type" value="Genomic_DNA"/>
</dbReference>
<dbReference type="CDD" id="cd06170">
    <property type="entry name" value="LuxR_C_like"/>
    <property type="match status" value="1"/>
</dbReference>
<dbReference type="SMART" id="SM00421">
    <property type="entry name" value="HTH_LUXR"/>
    <property type="match status" value="1"/>
</dbReference>
<dbReference type="Gene3D" id="1.10.10.10">
    <property type="entry name" value="Winged helix-like DNA-binding domain superfamily/Winged helix DNA-binding domain"/>
    <property type="match status" value="1"/>
</dbReference>
<evidence type="ECO:0000313" key="4">
    <source>
        <dbReference type="EMBL" id="SDO01403.1"/>
    </source>
</evidence>
<dbReference type="SUPFAM" id="SSF52540">
    <property type="entry name" value="P-loop containing nucleoside triphosphate hydrolases"/>
    <property type="match status" value="1"/>
</dbReference>
<dbReference type="PROSITE" id="PS50043">
    <property type="entry name" value="HTH_LUXR_2"/>
    <property type="match status" value="1"/>
</dbReference>
<dbReference type="Pfam" id="PF00196">
    <property type="entry name" value="GerE"/>
    <property type="match status" value="1"/>
</dbReference>
<dbReference type="InterPro" id="IPR000792">
    <property type="entry name" value="Tscrpt_reg_LuxR_C"/>
</dbReference>
<dbReference type="InterPro" id="IPR016032">
    <property type="entry name" value="Sig_transdc_resp-reg_C-effctor"/>
</dbReference>
<gene>
    <name evidence="4" type="ORF">SAMN05192558_101643</name>
</gene>
<dbReference type="PRINTS" id="PR00038">
    <property type="entry name" value="HTHLUXR"/>
</dbReference>
<dbReference type="PANTHER" id="PTHR16305:SF35">
    <property type="entry name" value="TRANSCRIPTIONAL ACTIVATOR DOMAIN"/>
    <property type="match status" value="1"/>
</dbReference>
<dbReference type="GO" id="GO:0004016">
    <property type="term" value="F:adenylate cyclase activity"/>
    <property type="evidence" value="ECO:0007669"/>
    <property type="project" value="TreeGrafter"/>
</dbReference>
<proteinExistence type="predicted"/>
<evidence type="ECO:0000313" key="5">
    <source>
        <dbReference type="Proteomes" id="UP000199651"/>
    </source>
</evidence>
<dbReference type="InterPro" id="IPR041664">
    <property type="entry name" value="AAA_16"/>
</dbReference>
<keyword evidence="2" id="KW-0067">ATP-binding</keyword>
<evidence type="ECO:0000256" key="1">
    <source>
        <dbReference type="ARBA" id="ARBA00022741"/>
    </source>
</evidence>
<protein>
    <submittedName>
        <fullName evidence="4">Regulatory protein, luxR family</fullName>
    </submittedName>
</protein>
<sequence>MSLLERDEAVRRLKAAMDSAAEGTGRFVVVEGPPGIGKTRLLGCARDLAEADGFDRLTATADDAEREIPWGIVRQLVERSVARVGAGERQAALAGPAGAALTAIEQAEAGGHDEGERMRTLHALWWAIADLVGDRPTLITIDDLQWADAPSLEFVGYLARRLSDLRIALVVGSRPARVEDGALAELTSGRLGDLLRPAPLSVAAVGELAPEHPPGAVAALHEASGGNPFLTQQLLAELAARGLAGDDPRTPEVISTLGPRSVSHALLARLTPQAHSVAAAAAVLGVRCDPMQAARLAEVDDPAAAVAELARAHVLVGTEFTHPVIREAVLTELLPTDRAELHARAAADLRRTGASAPRVAAHLVESPHRLDADGVRVLAEAGRTLLADGMGETAGRYLRLAFDAGIPEVRGELGEALLIAGRFAEARAELIAAAEADPTRAGTLLAQAATATMRLDGHQAAIAWLRATLETFPGDPLPMEARLGLFSAYVPDEFERSGRRLRRFAELPGTTTIERFLLALLAQRAYAEVWPAEKVRALVPRALGPDVMRLDGHEGAVTWGSALHALIMADGVAVAAREIDRARAAVLPDGSPMDYAIVGAVGTVLAWRVGDVRGCETEAAAGLTALDAADPGPLASALRSVLTRFAVLAAVERGDVPGARAYLRSHDDALTGPATVPANRVGHARAYLALAEDDAVTALEEALALGAAEAAAGADNPAVPWRAQAALAHLRQGDTRAARALAAEQHQRAMRWGAATDIGAALRVLAMVGGEHDRIDLLRQAHDILDESPCVLERVMVERDLGEALRVVGRRSDAREYLVSAAERATEIGAGRLRAAAVDALDRLGDRPRKLAMAGADALTASERRIAALAGAGRSNREIAQEIFVTPKTVENHLGRIYQKLGISSRRDLGAALHA</sequence>
<dbReference type="InterPro" id="IPR027417">
    <property type="entry name" value="P-loop_NTPase"/>
</dbReference>
<dbReference type="Pfam" id="PF13191">
    <property type="entry name" value="AAA_16"/>
    <property type="match status" value="1"/>
</dbReference>
<keyword evidence="5" id="KW-1185">Reference proteome</keyword>
<dbReference type="InterPro" id="IPR011990">
    <property type="entry name" value="TPR-like_helical_dom_sf"/>
</dbReference>
<evidence type="ECO:0000256" key="2">
    <source>
        <dbReference type="ARBA" id="ARBA00022840"/>
    </source>
</evidence>
<keyword evidence="1" id="KW-0547">Nucleotide-binding</keyword>
<name>A0A1H0G3C8_9PSEU</name>
<dbReference type="GO" id="GO:0006355">
    <property type="term" value="P:regulation of DNA-templated transcription"/>
    <property type="evidence" value="ECO:0007669"/>
    <property type="project" value="InterPro"/>
</dbReference>
<dbReference type="RefSeq" id="WP_133794799.1">
    <property type="nucleotide sequence ID" value="NZ_FNDV01000003.1"/>
</dbReference>
<dbReference type="PANTHER" id="PTHR16305">
    <property type="entry name" value="TESTICULAR SOLUBLE ADENYLYL CYCLASE"/>
    <property type="match status" value="1"/>
</dbReference>
<dbReference type="SUPFAM" id="SSF46894">
    <property type="entry name" value="C-terminal effector domain of the bipartite response regulators"/>
    <property type="match status" value="1"/>
</dbReference>
<organism evidence="4 5">
    <name type="scientific">Actinokineospora alba</name>
    <dbReference type="NCBI Taxonomy" id="504798"/>
    <lineage>
        <taxon>Bacteria</taxon>
        <taxon>Bacillati</taxon>
        <taxon>Actinomycetota</taxon>
        <taxon>Actinomycetes</taxon>
        <taxon>Pseudonocardiales</taxon>
        <taxon>Pseudonocardiaceae</taxon>
        <taxon>Actinokineospora</taxon>
    </lineage>
</organism>
<dbReference type="PROSITE" id="PS00622">
    <property type="entry name" value="HTH_LUXR_1"/>
    <property type="match status" value="1"/>
</dbReference>
<dbReference type="AlphaFoldDB" id="A0A1H0G3C8"/>
<dbReference type="InterPro" id="IPR036388">
    <property type="entry name" value="WH-like_DNA-bd_sf"/>
</dbReference>
<dbReference type="OrthoDB" id="134933at2"/>
<dbReference type="STRING" id="504798.SAMN05421871_103228"/>
<evidence type="ECO:0000259" key="3">
    <source>
        <dbReference type="PROSITE" id="PS50043"/>
    </source>
</evidence>
<dbReference type="GO" id="GO:0005524">
    <property type="term" value="F:ATP binding"/>
    <property type="evidence" value="ECO:0007669"/>
    <property type="project" value="UniProtKB-KW"/>
</dbReference>
<accession>A0A1H0G3C8</accession>
<dbReference type="GO" id="GO:0005737">
    <property type="term" value="C:cytoplasm"/>
    <property type="evidence" value="ECO:0007669"/>
    <property type="project" value="TreeGrafter"/>
</dbReference>
<reference evidence="5" key="1">
    <citation type="submission" date="2016-10" db="EMBL/GenBank/DDBJ databases">
        <authorList>
            <person name="Varghese N."/>
            <person name="Submissions S."/>
        </authorList>
    </citation>
    <scope>NUCLEOTIDE SEQUENCE [LARGE SCALE GENOMIC DNA]</scope>
    <source>
        <strain evidence="5">IBRC-M 10655</strain>
    </source>
</reference>
<dbReference type="GO" id="GO:0003677">
    <property type="term" value="F:DNA binding"/>
    <property type="evidence" value="ECO:0007669"/>
    <property type="project" value="InterPro"/>
</dbReference>
<dbReference type="SUPFAM" id="SSF48452">
    <property type="entry name" value="TPR-like"/>
    <property type="match status" value="1"/>
</dbReference>